<evidence type="ECO:0000256" key="5">
    <source>
        <dbReference type="ARBA" id="ARBA00022679"/>
    </source>
</evidence>
<reference evidence="14" key="1">
    <citation type="journal article" date="2020" name="mSystems">
        <title>Genome- and Community-Level Interaction Insights into Carbon Utilization and Element Cycling Functions of Hydrothermarchaeota in Hydrothermal Sediment.</title>
        <authorList>
            <person name="Zhou Z."/>
            <person name="Liu Y."/>
            <person name="Xu W."/>
            <person name="Pan J."/>
            <person name="Luo Z.H."/>
            <person name="Li M."/>
        </authorList>
    </citation>
    <scope>NUCLEOTIDE SEQUENCE [LARGE SCALE GENOMIC DNA]</scope>
    <source>
        <strain evidence="14">SpSt-477</strain>
    </source>
</reference>
<evidence type="ECO:0000256" key="9">
    <source>
        <dbReference type="ARBA" id="ARBA00061210"/>
    </source>
</evidence>
<dbReference type="Gene3D" id="2.40.10.240">
    <property type="entry name" value="QueA-like"/>
    <property type="match status" value="1"/>
</dbReference>
<proteinExistence type="inferred from homology"/>
<organism evidence="14">
    <name type="scientific">Desulfatirhabdium butyrativorans</name>
    <dbReference type="NCBI Taxonomy" id="340467"/>
    <lineage>
        <taxon>Bacteria</taxon>
        <taxon>Pseudomonadati</taxon>
        <taxon>Thermodesulfobacteriota</taxon>
        <taxon>Desulfobacteria</taxon>
        <taxon>Desulfobacterales</taxon>
        <taxon>Desulfatirhabdiaceae</taxon>
        <taxon>Desulfatirhabdium</taxon>
    </lineage>
</organism>
<dbReference type="PANTHER" id="PTHR30307:SF0">
    <property type="entry name" value="S-ADENOSYLMETHIONINE:TRNA RIBOSYLTRANSFERASE-ISOMERASE"/>
    <property type="match status" value="1"/>
</dbReference>
<dbReference type="InterPro" id="IPR036100">
    <property type="entry name" value="QueA_sf"/>
</dbReference>
<evidence type="ECO:0000256" key="4">
    <source>
        <dbReference type="ARBA" id="ARBA00022490"/>
    </source>
</evidence>
<dbReference type="Gene3D" id="3.40.1780.10">
    <property type="entry name" value="QueA-like"/>
    <property type="match status" value="1"/>
</dbReference>
<dbReference type="AlphaFoldDB" id="A0A7C4RU66"/>
<evidence type="ECO:0000256" key="10">
    <source>
        <dbReference type="ARBA" id="ARBA00066503"/>
    </source>
</evidence>
<comment type="subunit">
    <text evidence="3 13">Monomer.</text>
</comment>
<dbReference type="Pfam" id="PF02547">
    <property type="entry name" value="Queuosine_synth"/>
    <property type="match status" value="1"/>
</dbReference>
<evidence type="ECO:0000256" key="8">
    <source>
        <dbReference type="ARBA" id="ARBA00052751"/>
    </source>
</evidence>
<evidence type="ECO:0000256" key="3">
    <source>
        <dbReference type="ARBA" id="ARBA00011245"/>
    </source>
</evidence>
<keyword evidence="5 13" id="KW-0808">Transferase</keyword>
<evidence type="ECO:0000256" key="6">
    <source>
        <dbReference type="ARBA" id="ARBA00022691"/>
    </source>
</evidence>
<dbReference type="NCBIfam" id="NF001140">
    <property type="entry name" value="PRK00147.1"/>
    <property type="match status" value="1"/>
</dbReference>
<dbReference type="EMBL" id="DSUH01000366">
    <property type="protein sequence ID" value="HGU34304.1"/>
    <property type="molecule type" value="Genomic_DNA"/>
</dbReference>
<evidence type="ECO:0000256" key="12">
    <source>
        <dbReference type="ARBA" id="ARBA00076160"/>
    </source>
</evidence>
<comment type="caution">
    <text evidence="14">The sequence shown here is derived from an EMBL/GenBank/DDBJ whole genome shotgun (WGS) entry which is preliminary data.</text>
</comment>
<evidence type="ECO:0000313" key="14">
    <source>
        <dbReference type="EMBL" id="HGU34304.1"/>
    </source>
</evidence>
<keyword evidence="7 13" id="KW-0671">Queuosine biosynthesis</keyword>
<dbReference type="EC" id="2.4.99.17" evidence="10 13"/>
<name>A0A7C4RU66_9BACT</name>
<comment type="subcellular location">
    <subcellularLocation>
        <location evidence="1 13">Cytoplasm</location>
    </subcellularLocation>
</comment>
<keyword evidence="14" id="KW-0413">Isomerase</keyword>
<dbReference type="InterPro" id="IPR003699">
    <property type="entry name" value="QueA"/>
</dbReference>
<keyword evidence="6 13" id="KW-0949">S-adenosyl-L-methionine</keyword>
<dbReference type="PANTHER" id="PTHR30307">
    <property type="entry name" value="S-ADENOSYLMETHIONINE:TRNA RIBOSYLTRANSFERASE-ISOMERASE"/>
    <property type="match status" value="1"/>
</dbReference>
<accession>A0A7C4RU66</accession>
<evidence type="ECO:0000256" key="11">
    <source>
        <dbReference type="ARBA" id="ARBA00069325"/>
    </source>
</evidence>
<comment type="catalytic activity">
    <reaction evidence="8 13">
        <text>7-aminomethyl-7-carbaguanosine(34) in tRNA + S-adenosyl-L-methionine = epoxyqueuosine(34) in tRNA + adenine + L-methionine + 2 H(+)</text>
        <dbReference type="Rhea" id="RHEA:32155"/>
        <dbReference type="Rhea" id="RHEA-COMP:10342"/>
        <dbReference type="Rhea" id="RHEA-COMP:18582"/>
        <dbReference type="ChEBI" id="CHEBI:15378"/>
        <dbReference type="ChEBI" id="CHEBI:16708"/>
        <dbReference type="ChEBI" id="CHEBI:57844"/>
        <dbReference type="ChEBI" id="CHEBI:59789"/>
        <dbReference type="ChEBI" id="CHEBI:82833"/>
        <dbReference type="ChEBI" id="CHEBI:194443"/>
        <dbReference type="EC" id="2.4.99.17"/>
    </reaction>
</comment>
<comment type="pathway">
    <text evidence="2 13">tRNA modification; tRNA-queuosine biosynthesis.</text>
</comment>
<protein>
    <recommendedName>
        <fullName evidence="11 13">S-adenosylmethionine:tRNA ribosyltransferase-isomerase</fullName>
        <ecNumber evidence="10 13">2.4.99.17</ecNumber>
    </recommendedName>
    <alternativeName>
        <fullName evidence="12 13">Queuosine biosynthesis protein QueA</fullName>
    </alternativeName>
</protein>
<comment type="similarity">
    <text evidence="9 13">Belongs to the QueA family.</text>
</comment>
<evidence type="ECO:0000256" key="13">
    <source>
        <dbReference type="HAMAP-Rule" id="MF_00113"/>
    </source>
</evidence>
<keyword evidence="14" id="KW-0328">Glycosyltransferase</keyword>
<dbReference type="SUPFAM" id="SSF111337">
    <property type="entry name" value="QueA-like"/>
    <property type="match status" value="1"/>
</dbReference>
<dbReference type="InterPro" id="IPR042118">
    <property type="entry name" value="QueA_dom1"/>
</dbReference>
<keyword evidence="4 13" id="KW-0963">Cytoplasm</keyword>
<dbReference type="GO" id="GO:0005737">
    <property type="term" value="C:cytoplasm"/>
    <property type="evidence" value="ECO:0007669"/>
    <property type="project" value="UniProtKB-SubCell"/>
</dbReference>
<evidence type="ECO:0000256" key="7">
    <source>
        <dbReference type="ARBA" id="ARBA00022785"/>
    </source>
</evidence>
<comment type="function">
    <text evidence="13">Transfers and isomerizes the ribose moiety from AdoMet to the 7-aminomethyl group of 7-deazaguanine (preQ1-tRNA) to give epoxyqueuosine (oQ-tRNA).</text>
</comment>
<gene>
    <name evidence="13 14" type="primary">queA</name>
    <name evidence="14" type="ORF">ENS29_15885</name>
</gene>
<dbReference type="NCBIfam" id="TIGR00113">
    <property type="entry name" value="queA"/>
    <property type="match status" value="1"/>
</dbReference>
<evidence type="ECO:0000256" key="2">
    <source>
        <dbReference type="ARBA" id="ARBA00004691"/>
    </source>
</evidence>
<dbReference type="UniPathway" id="UPA00392"/>
<dbReference type="GO" id="GO:0051075">
    <property type="term" value="F:S-adenosylmethionine:tRNA ribosyltransferase-isomerase activity"/>
    <property type="evidence" value="ECO:0007669"/>
    <property type="project" value="UniProtKB-EC"/>
</dbReference>
<sequence>MYCIDDYDYVLPLERIAQNPCSKRDESRLLRLDRVSGATQHHRFSDLPKLLRPGDLLVVNDTAVVPARLYGKKASGGRVELLLLDYATSIAAEPEARRVVCRALVRSAKPCREGTSLLFDSYLTARVISCNGETFTLELTSEEPIARVIDAIGIVPLPPYIHRTDPGGRTSKDALRYQTVYARKKGAVAAPTAGLHFTEELLQQLRSVGIRCVSITLHVGYGTFVPVRVEDIRRHVMHAEWFHLSAEAAKEINAAKIEGRRVVAVGTTVVRTLEFCSNEDGMLQERSGACDLFIYPGYRFRAVNAMITNFHLPKSTLLMLVSAFSDRTTILRTYEEAVREGYRFYSYGDAMLIE</sequence>
<evidence type="ECO:0000256" key="1">
    <source>
        <dbReference type="ARBA" id="ARBA00004496"/>
    </source>
</evidence>
<dbReference type="FunFam" id="3.40.1780.10:FF:000001">
    <property type="entry name" value="S-adenosylmethionine:tRNA ribosyltransferase-isomerase"/>
    <property type="match status" value="1"/>
</dbReference>
<dbReference type="GO" id="GO:0008616">
    <property type="term" value="P:tRNA queuosine(34) biosynthetic process"/>
    <property type="evidence" value="ECO:0007669"/>
    <property type="project" value="UniProtKB-UniRule"/>
</dbReference>
<dbReference type="HAMAP" id="MF_00113">
    <property type="entry name" value="QueA"/>
    <property type="match status" value="1"/>
</dbReference>
<dbReference type="InterPro" id="IPR042119">
    <property type="entry name" value="QueA_dom2"/>
</dbReference>